<dbReference type="Pfam" id="PF13539">
    <property type="entry name" value="Peptidase_M15_4"/>
    <property type="match status" value="1"/>
</dbReference>
<dbReference type="AlphaFoldDB" id="A0A162JE78"/>
<dbReference type="Proteomes" id="UP000093694">
    <property type="component" value="Unassembled WGS sequence"/>
</dbReference>
<feature type="signal peptide" evidence="1">
    <location>
        <begin position="1"/>
        <end position="22"/>
    </location>
</feature>
<keyword evidence="6" id="KW-1185">Reference proteome</keyword>
<dbReference type="GO" id="GO:0008233">
    <property type="term" value="F:peptidase activity"/>
    <property type="evidence" value="ECO:0007669"/>
    <property type="project" value="InterPro"/>
</dbReference>
<dbReference type="PATRIC" id="fig|1705578.3.peg.3930"/>
<evidence type="ECO:0000313" key="5">
    <source>
        <dbReference type="Proteomes" id="UP000077384"/>
    </source>
</evidence>
<evidence type="ECO:0000313" key="3">
    <source>
        <dbReference type="EMBL" id="OAA93945.1"/>
    </source>
</evidence>
<evidence type="ECO:0000313" key="6">
    <source>
        <dbReference type="Proteomes" id="UP000093694"/>
    </source>
</evidence>
<proteinExistence type="predicted"/>
<dbReference type="RefSeq" id="WP_063600603.1">
    <property type="nucleotide sequence ID" value="NZ_LITQ01000009.1"/>
</dbReference>
<evidence type="ECO:0000256" key="1">
    <source>
        <dbReference type="SAM" id="SignalP"/>
    </source>
</evidence>
<evidence type="ECO:0000259" key="2">
    <source>
        <dbReference type="Pfam" id="PF13539"/>
    </source>
</evidence>
<organism evidence="3 5">
    <name type="scientific">Clostridium coskatii</name>
    <dbReference type="NCBI Taxonomy" id="1705578"/>
    <lineage>
        <taxon>Bacteria</taxon>
        <taxon>Bacillati</taxon>
        <taxon>Bacillota</taxon>
        <taxon>Clostridia</taxon>
        <taxon>Eubacteriales</taxon>
        <taxon>Clostridiaceae</taxon>
        <taxon>Clostridium</taxon>
    </lineage>
</organism>
<feature type="chain" id="PRO_5007835853" description="Peptidase M15C domain-containing protein" evidence="1">
    <location>
        <begin position="23"/>
        <end position="301"/>
    </location>
</feature>
<dbReference type="SUPFAM" id="SSF55166">
    <property type="entry name" value="Hedgehog/DD-peptidase"/>
    <property type="match status" value="1"/>
</dbReference>
<reference evidence="4 6" key="2">
    <citation type="journal article" date="2016" name="Front. Microbiol.">
        <title>Industrial Acetogenic Biocatalysts: A Comparative Metabolic and Genomic Analysis.</title>
        <authorList>
            <person name="Bengelsdorf F."/>
            <person name="Poehlein A."/>
            <person name="Sonja S."/>
            <person name="Erz C."/>
            <person name="Hummel T."/>
            <person name="Hoffmeister S."/>
            <person name="Daniel R."/>
            <person name="Durre P."/>
        </authorList>
    </citation>
    <scope>NUCLEOTIDE SEQUENCE [LARGE SCALE GENOMIC DNA]</scope>
    <source>
        <strain evidence="4 6">PTA-10522</strain>
    </source>
</reference>
<dbReference type="EMBL" id="LROR01000038">
    <property type="protein sequence ID" value="OBR95274.1"/>
    <property type="molecule type" value="Genomic_DNA"/>
</dbReference>
<dbReference type="Gene3D" id="3.30.1380.10">
    <property type="match status" value="1"/>
</dbReference>
<comment type="caution">
    <text evidence="3">The sequence shown here is derived from an EMBL/GenBank/DDBJ whole genome shotgun (WGS) entry which is preliminary data.</text>
</comment>
<reference evidence="3 5" key="1">
    <citation type="journal article" date="2015" name="Biotechnol. Bioeng.">
        <title>Genome sequence and phenotypic characterization of Caulobacter segnis.</title>
        <authorList>
            <person name="Patel S."/>
            <person name="Fletcher B."/>
            <person name="Scott D.C."/>
            <person name="Ely B."/>
        </authorList>
    </citation>
    <scope>NUCLEOTIDE SEQUENCE [LARGE SCALE GENOMIC DNA]</scope>
    <source>
        <strain evidence="3 5">PS02</strain>
    </source>
</reference>
<keyword evidence="1" id="KW-0732">Signal</keyword>
<dbReference type="EMBL" id="LITQ01000009">
    <property type="protein sequence ID" value="OAA93945.1"/>
    <property type="molecule type" value="Genomic_DNA"/>
</dbReference>
<protein>
    <recommendedName>
        <fullName evidence="2">Peptidase M15C domain-containing protein</fullName>
    </recommendedName>
</protein>
<sequence>MKKKIIIAVLLLICVCVSPVKALTDDYYTTMKQDILCLMMAYPEYITDLEKSNDGKVYVLTKSGKKILYDDKSSKSFQQKMYDTDLQDMLEQPYPIGTIKGVMEKDFDPGRIRAYPLLKEVYGCDRKSIESNLKMANLGYRRFQFNGNNNASKSLENAVKELMPISQKNPKVYKALFPSSGTFNYRCISGTSLLSPHSFGIAIDLARDRRDYWKWVTKEEGDKRIQEYPKEIVDAFEKNGFVWGGKWSHFDILHFEYRPEIILKSIYFGQKNSNSKFWYSQAPYNDKLVKGYIQKIDEKLK</sequence>
<accession>A0A162JE78</accession>
<evidence type="ECO:0000313" key="4">
    <source>
        <dbReference type="EMBL" id="OBR95274.1"/>
    </source>
</evidence>
<dbReference type="InterPro" id="IPR039561">
    <property type="entry name" value="Peptidase_M15C"/>
</dbReference>
<name>A0A162JE78_9CLOT</name>
<gene>
    <name evidence="4" type="ORF">CLCOS_15980</name>
    <name evidence="3" type="ORF">WX73_03855</name>
</gene>
<dbReference type="Proteomes" id="UP000077384">
    <property type="component" value="Unassembled WGS sequence"/>
</dbReference>
<feature type="domain" description="Peptidase M15C" evidence="2">
    <location>
        <begin position="190"/>
        <end position="257"/>
    </location>
</feature>
<dbReference type="InterPro" id="IPR009045">
    <property type="entry name" value="Zn_M74/Hedgehog-like"/>
</dbReference>